<reference evidence="1" key="1">
    <citation type="submission" date="2016-09" db="EMBL/GenBank/DDBJ databases">
        <title>Draft genome of thermotolerant cyanobacterium Desertifilum sp. strain IPPAS B-1220.</title>
        <authorList>
            <person name="Sinetova M.A."/>
            <person name="Bolakhan K."/>
            <person name="Zayadan B.K."/>
            <person name="Mironov K.S."/>
            <person name="Ustinova V."/>
            <person name="Kupriyanova E.V."/>
            <person name="Sidorov R.A."/>
            <person name="Skrypnik A.N."/>
            <person name="Gogoleva N.E."/>
            <person name="Gogolev Y.V."/>
            <person name="Los D.A."/>
        </authorList>
    </citation>
    <scope>NUCLEOTIDE SEQUENCE [LARGE SCALE GENOMIC DNA]</scope>
    <source>
        <strain evidence="1">IPPAS B-1220</strain>
    </source>
</reference>
<comment type="caution">
    <text evidence="1">The sequence shown here is derived from an EMBL/GenBank/DDBJ whole genome shotgun (WGS) entry which is preliminary data.</text>
</comment>
<dbReference type="RefSeq" id="WP_069965876.1">
    <property type="nucleotide sequence ID" value="NZ_CM124774.1"/>
</dbReference>
<proteinExistence type="predicted"/>
<gene>
    <name evidence="1" type="ORF">BH720_04025</name>
</gene>
<name>A0A1E5QQB9_9CYAN</name>
<dbReference type="EMBL" id="MJGC01000037">
    <property type="protein sequence ID" value="OEJ76523.1"/>
    <property type="molecule type" value="Genomic_DNA"/>
</dbReference>
<dbReference type="OrthoDB" id="466926at2"/>
<sequence length="99" mass="11156">MQTPPTVRSGSFELVVHYVNGQYQVFEIATSDGSIATTAQDVRMSLRRFLQENWWTINTSDRTYFINPANVLNLELRPPATLLEGEGVLQAVQASDILR</sequence>
<organism evidence="1">
    <name type="scientific">Desertifilum tharense IPPAS B-1220</name>
    <dbReference type="NCBI Taxonomy" id="1781255"/>
    <lineage>
        <taxon>Bacteria</taxon>
        <taxon>Bacillati</taxon>
        <taxon>Cyanobacteriota</taxon>
        <taxon>Cyanophyceae</taxon>
        <taxon>Desertifilales</taxon>
        <taxon>Desertifilaceae</taxon>
        <taxon>Desertifilum</taxon>
    </lineage>
</organism>
<evidence type="ECO:0000313" key="1">
    <source>
        <dbReference type="EMBL" id="OEJ76523.1"/>
    </source>
</evidence>
<accession>A0A1E5QQB9</accession>
<dbReference type="STRING" id="1781255.BH720_04025"/>
<dbReference type="AlphaFoldDB" id="A0A1E5QQB9"/>
<protein>
    <submittedName>
        <fullName evidence="1">Uncharacterized protein</fullName>
    </submittedName>
</protein>